<dbReference type="Gramene" id="ONIVA01G01170.1">
    <property type="protein sequence ID" value="ONIVA01G01170.1"/>
    <property type="gene ID" value="ONIVA01G01170"/>
</dbReference>
<reference evidence="2" key="2">
    <citation type="submission" date="2018-04" db="EMBL/GenBank/DDBJ databases">
        <title>OnivRS2 (Oryza nivara Reference Sequence Version 2).</title>
        <authorList>
            <person name="Zhang J."/>
            <person name="Kudrna D."/>
            <person name="Lee S."/>
            <person name="Talag J."/>
            <person name="Rajasekar S."/>
            <person name="Welchert J."/>
            <person name="Hsing Y.-I."/>
            <person name="Wing R.A."/>
        </authorList>
    </citation>
    <scope>NUCLEOTIDE SEQUENCE [LARGE SCALE GENOMIC DNA]</scope>
</reference>
<organism evidence="2">
    <name type="scientific">Oryza nivara</name>
    <name type="common">Indian wild rice</name>
    <name type="synonym">Oryza sativa f. spontanea</name>
    <dbReference type="NCBI Taxonomy" id="4536"/>
    <lineage>
        <taxon>Eukaryota</taxon>
        <taxon>Viridiplantae</taxon>
        <taxon>Streptophyta</taxon>
        <taxon>Embryophyta</taxon>
        <taxon>Tracheophyta</taxon>
        <taxon>Spermatophyta</taxon>
        <taxon>Magnoliopsida</taxon>
        <taxon>Liliopsida</taxon>
        <taxon>Poales</taxon>
        <taxon>Poaceae</taxon>
        <taxon>BOP clade</taxon>
        <taxon>Oryzoideae</taxon>
        <taxon>Oryzeae</taxon>
        <taxon>Oryzinae</taxon>
        <taxon>Oryza</taxon>
    </lineage>
</organism>
<dbReference type="EnsemblPlants" id="ONIVA01G01170.1">
    <property type="protein sequence ID" value="ONIVA01G01170.1"/>
    <property type="gene ID" value="ONIVA01G01170"/>
</dbReference>
<evidence type="ECO:0000313" key="2">
    <source>
        <dbReference type="EnsemblPlants" id="ONIVA01G01170.1"/>
    </source>
</evidence>
<evidence type="ECO:0000313" key="3">
    <source>
        <dbReference type="Proteomes" id="UP000006591"/>
    </source>
</evidence>
<name>A0A0E0FFB6_ORYNI</name>
<dbReference type="HOGENOM" id="CLU_2112804_0_0_1"/>
<evidence type="ECO:0000256" key="1">
    <source>
        <dbReference type="SAM" id="MobiDB-lite"/>
    </source>
</evidence>
<dbReference type="Proteomes" id="UP000006591">
    <property type="component" value="Chromosome 1"/>
</dbReference>
<sequence>METTQGEKEMVRQLAIVAWRHGGGMGDAEAWSRIYREETAPYPSVDGGEKRRRRQTAALTGALAGKSGGGRRKEKGREMEKGMMIAGPQFSEAEISNFWNKVIIKKDVVWLDVKV</sequence>
<protein>
    <submittedName>
        <fullName evidence="2">Uncharacterized protein</fullName>
    </submittedName>
</protein>
<proteinExistence type="predicted"/>
<feature type="region of interest" description="Disordered" evidence="1">
    <location>
        <begin position="42"/>
        <end position="77"/>
    </location>
</feature>
<reference evidence="2" key="1">
    <citation type="submission" date="2015-04" db="UniProtKB">
        <authorList>
            <consortium name="EnsemblPlants"/>
        </authorList>
    </citation>
    <scope>IDENTIFICATION</scope>
    <source>
        <strain evidence="2">SL10</strain>
    </source>
</reference>
<accession>A0A0E0FFB6</accession>
<dbReference type="AlphaFoldDB" id="A0A0E0FFB6"/>
<keyword evidence="3" id="KW-1185">Reference proteome</keyword>